<evidence type="ECO:0000256" key="1">
    <source>
        <dbReference type="SAM" id="MobiDB-lite"/>
    </source>
</evidence>
<name>A0A0L0TC52_ALLM3</name>
<feature type="compositionally biased region" description="Low complexity" evidence="1">
    <location>
        <begin position="12"/>
        <end position="48"/>
    </location>
</feature>
<dbReference type="OrthoDB" id="5575971at2759"/>
<dbReference type="VEuPathDB" id="FungiDB:AMAG_16784"/>
<feature type="region of interest" description="Disordered" evidence="1">
    <location>
        <begin position="12"/>
        <end position="57"/>
    </location>
</feature>
<dbReference type="AlphaFoldDB" id="A0A0L0TC52"/>
<accession>A0A0L0TC52</accession>
<dbReference type="Proteomes" id="UP000054350">
    <property type="component" value="Unassembled WGS sequence"/>
</dbReference>
<gene>
    <name evidence="2" type="ORF">AMAG_16784</name>
</gene>
<dbReference type="EMBL" id="GG745378">
    <property type="protein sequence ID" value="KNE72296.1"/>
    <property type="molecule type" value="Genomic_DNA"/>
</dbReference>
<evidence type="ECO:0000313" key="2">
    <source>
        <dbReference type="EMBL" id="KNE72296.1"/>
    </source>
</evidence>
<evidence type="ECO:0000313" key="3">
    <source>
        <dbReference type="Proteomes" id="UP000054350"/>
    </source>
</evidence>
<reference evidence="3" key="2">
    <citation type="submission" date="2009-11" db="EMBL/GenBank/DDBJ databases">
        <title>The Genome Sequence of Allomyces macrogynus strain ATCC 38327.</title>
        <authorList>
            <consortium name="The Broad Institute Genome Sequencing Platform"/>
            <person name="Russ C."/>
            <person name="Cuomo C."/>
            <person name="Shea T."/>
            <person name="Young S.K."/>
            <person name="Zeng Q."/>
            <person name="Koehrsen M."/>
            <person name="Haas B."/>
            <person name="Borodovsky M."/>
            <person name="Guigo R."/>
            <person name="Alvarado L."/>
            <person name="Berlin A."/>
            <person name="Borenstein D."/>
            <person name="Chen Z."/>
            <person name="Engels R."/>
            <person name="Freedman E."/>
            <person name="Gellesch M."/>
            <person name="Goldberg J."/>
            <person name="Griggs A."/>
            <person name="Gujja S."/>
            <person name="Heiman D."/>
            <person name="Hepburn T."/>
            <person name="Howarth C."/>
            <person name="Jen D."/>
            <person name="Larson L."/>
            <person name="Lewis B."/>
            <person name="Mehta T."/>
            <person name="Park D."/>
            <person name="Pearson M."/>
            <person name="Roberts A."/>
            <person name="Saif S."/>
            <person name="Shenoy N."/>
            <person name="Sisk P."/>
            <person name="Stolte C."/>
            <person name="Sykes S."/>
            <person name="Walk T."/>
            <person name="White J."/>
            <person name="Yandava C."/>
            <person name="Burger G."/>
            <person name="Gray M.W."/>
            <person name="Holland P.W.H."/>
            <person name="King N."/>
            <person name="Lang F.B.F."/>
            <person name="Roger A.J."/>
            <person name="Ruiz-Trillo I."/>
            <person name="Lander E."/>
            <person name="Nusbaum C."/>
        </authorList>
    </citation>
    <scope>NUCLEOTIDE SEQUENCE [LARGE SCALE GENOMIC DNA]</scope>
    <source>
        <strain evidence="3">ATCC 38327</strain>
    </source>
</reference>
<organism evidence="2 3">
    <name type="scientific">Allomyces macrogynus (strain ATCC 38327)</name>
    <name type="common">Allomyces javanicus var. macrogynus</name>
    <dbReference type="NCBI Taxonomy" id="578462"/>
    <lineage>
        <taxon>Eukaryota</taxon>
        <taxon>Fungi</taxon>
        <taxon>Fungi incertae sedis</taxon>
        <taxon>Blastocladiomycota</taxon>
        <taxon>Blastocladiomycetes</taxon>
        <taxon>Blastocladiales</taxon>
        <taxon>Blastocladiaceae</taxon>
        <taxon>Allomyces</taxon>
    </lineage>
</organism>
<protein>
    <submittedName>
        <fullName evidence="2">Uncharacterized protein</fullName>
    </submittedName>
</protein>
<reference evidence="2 3" key="1">
    <citation type="submission" date="2009-11" db="EMBL/GenBank/DDBJ databases">
        <title>Annotation of Allomyces macrogynus ATCC 38327.</title>
        <authorList>
            <consortium name="The Broad Institute Genome Sequencing Platform"/>
            <person name="Russ C."/>
            <person name="Cuomo C."/>
            <person name="Burger G."/>
            <person name="Gray M.W."/>
            <person name="Holland P.W.H."/>
            <person name="King N."/>
            <person name="Lang F.B.F."/>
            <person name="Roger A.J."/>
            <person name="Ruiz-Trillo I."/>
            <person name="Young S.K."/>
            <person name="Zeng Q."/>
            <person name="Gargeya S."/>
            <person name="Fitzgerald M."/>
            <person name="Haas B."/>
            <person name="Abouelleil A."/>
            <person name="Alvarado L."/>
            <person name="Arachchi H.M."/>
            <person name="Berlin A."/>
            <person name="Chapman S.B."/>
            <person name="Gearin G."/>
            <person name="Goldberg J."/>
            <person name="Griggs A."/>
            <person name="Gujja S."/>
            <person name="Hansen M."/>
            <person name="Heiman D."/>
            <person name="Howarth C."/>
            <person name="Larimer J."/>
            <person name="Lui A."/>
            <person name="MacDonald P.J.P."/>
            <person name="McCowen C."/>
            <person name="Montmayeur A."/>
            <person name="Murphy C."/>
            <person name="Neiman D."/>
            <person name="Pearson M."/>
            <person name="Priest M."/>
            <person name="Roberts A."/>
            <person name="Saif S."/>
            <person name="Shea T."/>
            <person name="Sisk P."/>
            <person name="Stolte C."/>
            <person name="Sykes S."/>
            <person name="Wortman J."/>
            <person name="Nusbaum C."/>
            <person name="Birren B."/>
        </authorList>
    </citation>
    <scope>NUCLEOTIDE SEQUENCE [LARGE SCALE GENOMIC DNA]</scope>
    <source>
        <strain evidence="2 3">ATCC 38327</strain>
    </source>
</reference>
<sequence length="180" mass="18772">MSATTAFFAAAAHATASSSTTSTAAPPAARPDAARTPAPAPAPANRADPPADPATEGLTHLQSTLNLVNEIRLVVQSLRTATASDPAVVLARDSLRSLRTTCRERAARLVSLCNVLDHRGDGASMDVVDDARGAELSQLRQTWTSNSEKVRTLHAEIMAFREMLHVLVASAGVAVAPTAL</sequence>
<proteinExistence type="predicted"/>
<keyword evidence="3" id="KW-1185">Reference proteome</keyword>